<protein>
    <submittedName>
        <fullName evidence="2">Serine/threonine protein kinase</fullName>
    </submittedName>
</protein>
<dbReference type="InterPro" id="IPR058053">
    <property type="entry name" value="RamC_C"/>
</dbReference>
<dbReference type="Pfam" id="PF05147">
    <property type="entry name" value="LANC_like"/>
    <property type="match status" value="1"/>
</dbReference>
<dbReference type="EMBL" id="BOOG01000018">
    <property type="protein sequence ID" value="GIH69938.1"/>
    <property type="molecule type" value="Genomic_DNA"/>
</dbReference>
<organism evidence="2 3">
    <name type="scientific">Sphaerimonospora thailandensis</name>
    <dbReference type="NCBI Taxonomy" id="795644"/>
    <lineage>
        <taxon>Bacteria</taxon>
        <taxon>Bacillati</taxon>
        <taxon>Actinomycetota</taxon>
        <taxon>Actinomycetes</taxon>
        <taxon>Streptosporangiales</taxon>
        <taxon>Streptosporangiaceae</taxon>
        <taxon>Sphaerimonospora</taxon>
    </lineage>
</organism>
<dbReference type="GO" id="GO:0005524">
    <property type="term" value="F:ATP binding"/>
    <property type="evidence" value="ECO:0007669"/>
    <property type="project" value="InterPro"/>
</dbReference>
<evidence type="ECO:0000259" key="1">
    <source>
        <dbReference type="PROSITE" id="PS50011"/>
    </source>
</evidence>
<dbReference type="SUPFAM" id="SSF56112">
    <property type="entry name" value="Protein kinase-like (PK-like)"/>
    <property type="match status" value="1"/>
</dbReference>
<evidence type="ECO:0000313" key="3">
    <source>
        <dbReference type="Proteomes" id="UP000610966"/>
    </source>
</evidence>
<dbReference type="CDD" id="cd04791">
    <property type="entry name" value="LanC_SerThrkinase"/>
    <property type="match status" value="1"/>
</dbReference>
<dbReference type="SMART" id="SM01260">
    <property type="entry name" value="LANC_like"/>
    <property type="match status" value="1"/>
</dbReference>
<evidence type="ECO:0000313" key="2">
    <source>
        <dbReference type="EMBL" id="GIH69938.1"/>
    </source>
</evidence>
<dbReference type="InterPro" id="IPR000719">
    <property type="entry name" value="Prot_kinase_dom"/>
</dbReference>
<dbReference type="Gene3D" id="1.10.510.10">
    <property type="entry name" value="Transferase(Phosphotransferase) domain 1"/>
    <property type="match status" value="1"/>
</dbReference>
<dbReference type="GO" id="GO:0031179">
    <property type="term" value="P:peptide modification"/>
    <property type="evidence" value="ECO:0007669"/>
    <property type="project" value="InterPro"/>
</dbReference>
<gene>
    <name evidence="2" type="ORF">Mth01_21910</name>
</gene>
<comment type="caution">
    <text evidence="2">The sequence shown here is derived from an EMBL/GenBank/DDBJ whole genome shotgun (WGS) entry which is preliminary data.</text>
</comment>
<name>A0A8J3R7L8_9ACTN</name>
<accession>A0A8J3R7L8</accession>
<keyword evidence="2" id="KW-0808">Transferase</keyword>
<dbReference type="InterPro" id="IPR057929">
    <property type="entry name" value="RamC_N"/>
</dbReference>
<feature type="domain" description="Protein kinase" evidence="1">
    <location>
        <begin position="227"/>
        <end position="533"/>
    </location>
</feature>
<reference evidence="2" key="1">
    <citation type="submission" date="2021-01" db="EMBL/GenBank/DDBJ databases">
        <title>Whole genome shotgun sequence of Sphaerimonospora thailandensis NBRC 107569.</title>
        <authorList>
            <person name="Komaki H."/>
            <person name="Tamura T."/>
        </authorList>
    </citation>
    <scope>NUCLEOTIDE SEQUENCE</scope>
    <source>
        <strain evidence="2">NBRC 107569</strain>
    </source>
</reference>
<keyword evidence="2" id="KW-0723">Serine/threonine-protein kinase</keyword>
<dbReference type="Gene3D" id="1.50.10.20">
    <property type="match status" value="1"/>
</dbReference>
<dbReference type="AlphaFoldDB" id="A0A8J3R7L8"/>
<dbReference type="GO" id="GO:0004674">
    <property type="term" value="F:protein serine/threonine kinase activity"/>
    <property type="evidence" value="ECO:0007669"/>
    <property type="project" value="UniProtKB-KW"/>
</dbReference>
<dbReference type="InterPro" id="IPR053524">
    <property type="entry name" value="Aerial_hyphae_peptide-synth"/>
</dbReference>
<dbReference type="SUPFAM" id="SSF158745">
    <property type="entry name" value="LanC-like"/>
    <property type="match status" value="1"/>
</dbReference>
<dbReference type="Proteomes" id="UP000610966">
    <property type="component" value="Unassembled WGS sequence"/>
</dbReference>
<dbReference type="InterPro" id="IPR011009">
    <property type="entry name" value="Kinase-like_dom_sf"/>
</dbReference>
<dbReference type="RefSeq" id="WP_204015400.1">
    <property type="nucleotide sequence ID" value="NZ_BOOG01000018.1"/>
</dbReference>
<dbReference type="NCBIfam" id="NF038151">
    <property type="entry name" value="lanthi_synth_III"/>
    <property type="match status" value="1"/>
</dbReference>
<keyword evidence="3" id="KW-1185">Reference proteome</keyword>
<keyword evidence="2" id="KW-0418">Kinase</keyword>
<dbReference type="Pfam" id="PF25816">
    <property type="entry name" value="RamC_N"/>
    <property type="match status" value="1"/>
</dbReference>
<dbReference type="PROSITE" id="PS50011">
    <property type="entry name" value="PROTEIN_KINASE_DOM"/>
    <property type="match status" value="1"/>
</dbReference>
<sequence>MADPRYGAYCLSDPEFYDRMDRLTSAADELAVHQMPLPAGWARETLGPWITYRPSAVDIPSQGWKVHASATARNAQRVASAVWDYCTGNGIAFKVTAGVKEYIYSNSKYADRSAGGKLAVIYPTDEAQLEKVLTEMGSVLQGEEGPYVLSDLRWKDGPLYVRYGAFLERTHVDENGVVRSVIADPRGNLVPDPRGPVFSPPDWVHIPDFLLGELERRGESKVEDFPYQIVDALHFSNGGGVYEGRDRATGRRLLIKEARPYAGLDTAGRDAVMRLRAERDVLEQLQGLPCVPELVNYCTLGDHEFLIEEFVEGTPLNRLYAVKTPLTGDLRNRAEVSEYRRWAVRVWESVAASVRAVNGRGIIFGDLHPFNIIVFDNGEEIRTTLVDFEVSWRVGEERQITLEHPGFGAPRDRQGTDVDEYALAALKLSLFVPLTMLVRLNVEKAGHLAVMIAKTFDVPQSFLDDAVATVSGAGREGHGRSNDLGIELSAESWPHTRDSMKRAILASASLDRTDRLFPGDIAQFAEGGGLAFACGAAGILWAMDIADAGRYQAGERWLIEQALRDPGRLPGGFYDGAHGVAYALWKLGHGDAATDLLRSKMKDDWERYGNGLYDGLAGMGLNWLAFADGTGDGAYLDRAARIADILRRRLGGPEDVPETSGGEGPVAGLMHGSSGIALFLVHMFEHTGEEAYLKSARTAFDQDLRRCVVDDRGALVVNEGWRSVPYLRVGSIGIGFALRHYLRVRHDDELQKKLSMIQTAAQSDFYVFSGLFDGRAGMLLFNATAGQARRPLENDAVMAQARGLDWHSLRRDEDIVFPGNELLRYSMDLATGSAGVMLALAAANGIRRDGETVCLPFLS</sequence>
<proteinExistence type="predicted"/>
<dbReference type="SMART" id="SM00220">
    <property type="entry name" value="S_TKc"/>
    <property type="match status" value="1"/>
</dbReference>
<dbReference type="InterPro" id="IPR007822">
    <property type="entry name" value="LANC-like"/>
</dbReference>